<gene>
    <name evidence="9" type="ORF">PUR29_34510</name>
</gene>
<dbReference type="InterPro" id="IPR023347">
    <property type="entry name" value="Lysozyme_dom_sf"/>
</dbReference>
<proteinExistence type="inferred from homology"/>
<dbReference type="PANTHER" id="PTHR38107:SF3">
    <property type="entry name" value="LYSOZYME RRRD-RELATED"/>
    <property type="match status" value="1"/>
</dbReference>
<dbReference type="HAMAP" id="MF_04110">
    <property type="entry name" value="ENDOLYSIN_T4"/>
    <property type="match status" value="1"/>
</dbReference>
<comment type="similarity">
    <text evidence="7">Belongs to the glycosyl hydrolase 24 family.</text>
</comment>
<dbReference type="Gene3D" id="1.10.530.40">
    <property type="match status" value="1"/>
</dbReference>
<comment type="catalytic activity">
    <reaction evidence="1 7">
        <text>Hydrolysis of (1-&gt;4)-beta-linkages between N-acetylmuramic acid and N-acetyl-D-glucosamine residues in a peptidoglycan and between N-acetyl-D-glucosamine residues in chitodextrins.</text>
        <dbReference type="EC" id="3.2.1.17"/>
    </reaction>
</comment>
<keyword evidence="5" id="KW-1035">Host cytoplasm</keyword>
<keyword evidence="10" id="KW-1185">Reference proteome</keyword>
<sequence length="208" mass="22279">MQLSPIGRAALRAREGDKLTAYLDSVGVWTIGVGITTASGLITVTKGLQITQSQSDKLLELASEKYAQPVRAAIKRPMTQEQFDAFVSICYNIGPAAFKGSTFVRRFNDGDIEGCAKAIMMWTKPAEITSRRQAERDQFLSSYALKLPRARSTDAKPVSIPAGIKAPEPAPAPAPAPAQKPAPAPSTAPVATPAPTTGLWAWIKQRFA</sequence>
<accession>A0ABV0A756</accession>
<evidence type="ECO:0000256" key="1">
    <source>
        <dbReference type="ARBA" id="ARBA00000632"/>
    </source>
</evidence>
<feature type="region of interest" description="Disordered" evidence="8">
    <location>
        <begin position="154"/>
        <end position="193"/>
    </location>
</feature>
<dbReference type="PANTHER" id="PTHR38107">
    <property type="match status" value="1"/>
</dbReference>
<dbReference type="CDD" id="cd00737">
    <property type="entry name" value="lyz_endolysin_autolysin"/>
    <property type="match status" value="1"/>
</dbReference>
<comment type="caution">
    <text evidence="9">The sequence shown here is derived from an EMBL/GenBank/DDBJ whole genome shotgun (WGS) entry which is preliminary data.</text>
</comment>
<dbReference type="EMBL" id="JAQYXP010000006">
    <property type="protein sequence ID" value="MEN3238554.1"/>
    <property type="molecule type" value="Genomic_DNA"/>
</dbReference>
<protein>
    <recommendedName>
        <fullName evidence="7">Lysozyme</fullName>
        <ecNumber evidence="7">3.2.1.17</ecNumber>
    </recommendedName>
</protein>
<dbReference type="EC" id="3.2.1.17" evidence="7"/>
<dbReference type="RefSeq" id="WP_346013687.1">
    <property type="nucleotide sequence ID" value="NZ_JAQYXP010000006.1"/>
</dbReference>
<dbReference type="InterPro" id="IPR002196">
    <property type="entry name" value="Glyco_hydro_24"/>
</dbReference>
<dbReference type="SUPFAM" id="SSF53955">
    <property type="entry name" value="Lysozyme-like"/>
    <property type="match status" value="1"/>
</dbReference>
<evidence type="ECO:0000256" key="8">
    <source>
        <dbReference type="SAM" id="MobiDB-lite"/>
    </source>
</evidence>
<dbReference type="InterPro" id="IPR034690">
    <property type="entry name" value="Endolysin_T4_type"/>
</dbReference>
<organism evidence="9 10">
    <name type="scientific">Methylobacterium ajmalii</name>
    <dbReference type="NCBI Taxonomy" id="2738439"/>
    <lineage>
        <taxon>Bacteria</taxon>
        <taxon>Pseudomonadati</taxon>
        <taxon>Pseudomonadota</taxon>
        <taxon>Alphaproteobacteria</taxon>
        <taxon>Hyphomicrobiales</taxon>
        <taxon>Methylobacteriaceae</taxon>
        <taxon>Methylobacterium</taxon>
    </lineage>
</organism>
<feature type="compositionally biased region" description="Pro residues" evidence="8">
    <location>
        <begin position="168"/>
        <end position="186"/>
    </location>
</feature>
<dbReference type="InterPro" id="IPR023346">
    <property type="entry name" value="Lysozyme-like_dom_sf"/>
</dbReference>
<evidence type="ECO:0000256" key="7">
    <source>
        <dbReference type="RuleBase" id="RU003788"/>
    </source>
</evidence>
<evidence type="ECO:0000256" key="2">
    <source>
        <dbReference type="ARBA" id="ARBA00022529"/>
    </source>
</evidence>
<dbReference type="InterPro" id="IPR033907">
    <property type="entry name" value="Endolysin_autolysin"/>
</dbReference>
<dbReference type="Pfam" id="PF00959">
    <property type="entry name" value="Phage_lysozyme"/>
    <property type="match status" value="1"/>
</dbReference>
<keyword evidence="4 7" id="KW-0378">Hydrolase</keyword>
<dbReference type="InterPro" id="IPR051018">
    <property type="entry name" value="Bacteriophage_GH24"/>
</dbReference>
<evidence type="ECO:0000313" key="10">
    <source>
        <dbReference type="Proteomes" id="UP001407347"/>
    </source>
</evidence>
<keyword evidence="6 7" id="KW-0326">Glycosidase</keyword>
<reference evidence="9 10" key="1">
    <citation type="journal article" date="2023" name="PLoS ONE">
        <title>Complete genome assembly of Hawai'i environmental nontuberculous mycobacteria reveals unexpected co-isolation with methylobacteria.</title>
        <authorList>
            <person name="Hendrix J."/>
            <person name="Epperson L.E."/>
            <person name="Tong E.I."/>
            <person name="Chan Y.L."/>
            <person name="Hasan N.A."/>
            <person name="Dawrs S.N."/>
            <person name="Norton G.J."/>
            <person name="Virdi R."/>
            <person name="Crooks J.L."/>
            <person name="Chan E.D."/>
            <person name="Honda J.R."/>
            <person name="Strong M."/>
        </authorList>
    </citation>
    <scope>NUCLEOTIDE SEQUENCE [LARGE SCALE GENOMIC DNA]</scope>
    <source>
        <strain evidence="9 10">NJH_HI04-1</strain>
    </source>
</reference>
<keyword evidence="2 7" id="KW-0929">Antimicrobial</keyword>
<evidence type="ECO:0000256" key="4">
    <source>
        <dbReference type="ARBA" id="ARBA00022801"/>
    </source>
</evidence>
<evidence type="ECO:0000313" key="9">
    <source>
        <dbReference type="EMBL" id="MEN3238554.1"/>
    </source>
</evidence>
<evidence type="ECO:0000256" key="6">
    <source>
        <dbReference type="ARBA" id="ARBA00023295"/>
    </source>
</evidence>
<evidence type="ECO:0000256" key="5">
    <source>
        <dbReference type="ARBA" id="ARBA00023200"/>
    </source>
</evidence>
<keyword evidence="3 7" id="KW-0081">Bacteriolytic enzyme</keyword>
<dbReference type="Proteomes" id="UP001407347">
    <property type="component" value="Unassembled WGS sequence"/>
</dbReference>
<evidence type="ECO:0000256" key="3">
    <source>
        <dbReference type="ARBA" id="ARBA00022638"/>
    </source>
</evidence>
<name>A0ABV0A756_9HYPH</name>